<protein>
    <submittedName>
        <fullName evidence="2">Uncharacterized protein</fullName>
    </submittedName>
</protein>
<keyword evidence="1" id="KW-1133">Transmembrane helix</keyword>
<name>A0A2H3DMZ4_ARMGA</name>
<dbReference type="AlphaFoldDB" id="A0A2H3DMZ4"/>
<dbReference type="InParanoid" id="A0A2H3DMZ4"/>
<evidence type="ECO:0000313" key="3">
    <source>
        <dbReference type="Proteomes" id="UP000217790"/>
    </source>
</evidence>
<dbReference type="EMBL" id="KZ293668">
    <property type="protein sequence ID" value="PBK89623.1"/>
    <property type="molecule type" value="Genomic_DNA"/>
</dbReference>
<gene>
    <name evidence="2" type="ORF">ARMGADRAFT_327844</name>
</gene>
<proteinExistence type="predicted"/>
<dbReference type="Proteomes" id="UP000217790">
    <property type="component" value="Unassembled WGS sequence"/>
</dbReference>
<reference evidence="3" key="1">
    <citation type="journal article" date="2017" name="Nat. Ecol. Evol.">
        <title>Genome expansion and lineage-specific genetic innovations in the forest pathogenic fungi Armillaria.</title>
        <authorList>
            <person name="Sipos G."/>
            <person name="Prasanna A.N."/>
            <person name="Walter M.C."/>
            <person name="O'Connor E."/>
            <person name="Balint B."/>
            <person name="Krizsan K."/>
            <person name="Kiss B."/>
            <person name="Hess J."/>
            <person name="Varga T."/>
            <person name="Slot J."/>
            <person name="Riley R."/>
            <person name="Boka B."/>
            <person name="Rigling D."/>
            <person name="Barry K."/>
            <person name="Lee J."/>
            <person name="Mihaltcheva S."/>
            <person name="LaButti K."/>
            <person name="Lipzen A."/>
            <person name="Waldron R."/>
            <person name="Moloney N.M."/>
            <person name="Sperisen C."/>
            <person name="Kredics L."/>
            <person name="Vagvoelgyi C."/>
            <person name="Patrignani A."/>
            <person name="Fitzpatrick D."/>
            <person name="Nagy I."/>
            <person name="Doyle S."/>
            <person name="Anderson J.B."/>
            <person name="Grigoriev I.V."/>
            <person name="Gueldener U."/>
            <person name="Muensterkoetter M."/>
            <person name="Nagy L.G."/>
        </authorList>
    </citation>
    <scope>NUCLEOTIDE SEQUENCE [LARGE SCALE GENOMIC DNA]</scope>
    <source>
        <strain evidence="3">Ar21-2</strain>
    </source>
</reference>
<feature type="transmembrane region" description="Helical" evidence="1">
    <location>
        <begin position="14"/>
        <end position="34"/>
    </location>
</feature>
<evidence type="ECO:0000256" key="1">
    <source>
        <dbReference type="SAM" id="Phobius"/>
    </source>
</evidence>
<sequence length="82" mass="9556">MKYPYPTSRGTPILHQYLFLHLLYSWMFAIGYGLESGVLTRTSNSLKDTPVIHMSTKRCKFYRRHMVDDSIIIETRTVACPT</sequence>
<keyword evidence="1" id="KW-0472">Membrane</keyword>
<keyword evidence="3" id="KW-1185">Reference proteome</keyword>
<keyword evidence="1" id="KW-0812">Transmembrane</keyword>
<evidence type="ECO:0000313" key="2">
    <source>
        <dbReference type="EMBL" id="PBK89623.1"/>
    </source>
</evidence>
<accession>A0A2H3DMZ4</accession>
<organism evidence="2 3">
    <name type="scientific">Armillaria gallica</name>
    <name type="common">Bulbous honey fungus</name>
    <name type="synonym">Armillaria bulbosa</name>
    <dbReference type="NCBI Taxonomy" id="47427"/>
    <lineage>
        <taxon>Eukaryota</taxon>
        <taxon>Fungi</taxon>
        <taxon>Dikarya</taxon>
        <taxon>Basidiomycota</taxon>
        <taxon>Agaricomycotina</taxon>
        <taxon>Agaricomycetes</taxon>
        <taxon>Agaricomycetidae</taxon>
        <taxon>Agaricales</taxon>
        <taxon>Marasmiineae</taxon>
        <taxon>Physalacriaceae</taxon>
        <taxon>Armillaria</taxon>
    </lineage>
</organism>